<dbReference type="AlphaFoldDB" id="A0A0A9CY10"/>
<name>A0A0A9CY10_ARUDO</name>
<organism evidence="1">
    <name type="scientific">Arundo donax</name>
    <name type="common">Giant reed</name>
    <name type="synonym">Donax arundinaceus</name>
    <dbReference type="NCBI Taxonomy" id="35708"/>
    <lineage>
        <taxon>Eukaryota</taxon>
        <taxon>Viridiplantae</taxon>
        <taxon>Streptophyta</taxon>
        <taxon>Embryophyta</taxon>
        <taxon>Tracheophyta</taxon>
        <taxon>Spermatophyta</taxon>
        <taxon>Magnoliopsida</taxon>
        <taxon>Liliopsida</taxon>
        <taxon>Poales</taxon>
        <taxon>Poaceae</taxon>
        <taxon>PACMAD clade</taxon>
        <taxon>Arundinoideae</taxon>
        <taxon>Arundineae</taxon>
        <taxon>Arundo</taxon>
    </lineage>
</organism>
<evidence type="ECO:0000313" key="1">
    <source>
        <dbReference type="EMBL" id="JAD81204.1"/>
    </source>
</evidence>
<protein>
    <submittedName>
        <fullName evidence="1">Uncharacterized protein</fullName>
    </submittedName>
</protein>
<dbReference type="EMBL" id="GBRH01216691">
    <property type="protein sequence ID" value="JAD81204.1"/>
    <property type="molecule type" value="Transcribed_RNA"/>
</dbReference>
<reference evidence="1" key="1">
    <citation type="submission" date="2014-09" db="EMBL/GenBank/DDBJ databases">
        <authorList>
            <person name="Magalhaes I.L.F."/>
            <person name="Oliveira U."/>
            <person name="Santos F.R."/>
            <person name="Vidigal T.H.D.A."/>
            <person name="Brescovit A.D."/>
            <person name="Santos A.J."/>
        </authorList>
    </citation>
    <scope>NUCLEOTIDE SEQUENCE</scope>
    <source>
        <tissue evidence="1">Shoot tissue taken approximately 20 cm above the soil surface</tissue>
    </source>
</reference>
<accession>A0A0A9CY10</accession>
<proteinExistence type="predicted"/>
<sequence length="93" mass="10940">MSQGKHIIAKMGYFVQLSYISAQQIKMSLTIKPSVPMENRTPELFITNKYALGVQLLVIPRYFLILRRCNYQENPHFMCNESNFRVINLERTL</sequence>
<reference evidence="1" key="2">
    <citation type="journal article" date="2015" name="Data Brief">
        <title>Shoot transcriptome of the giant reed, Arundo donax.</title>
        <authorList>
            <person name="Barrero R.A."/>
            <person name="Guerrero F.D."/>
            <person name="Moolhuijzen P."/>
            <person name="Goolsby J.A."/>
            <person name="Tidwell J."/>
            <person name="Bellgard S.E."/>
            <person name="Bellgard M.I."/>
        </authorList>
    </citation>
    <scope>NUCLEOTIDE SEQUENCE</scope>
    <source>
        <tissue evidence="1">Shoot tissue taken approximately 20 cm above the soil surface</tissue>
    </source>
</reference>